<accession>C5FNW2</accession>
<dbReference type="EMBL" id="DS995704">
    <property type="protein sequence ID" value="EEQ31815.1"/>
    <property type="molecule type" value="Genomic_DNA"/>
</dbReference>
<dbReference type="OrthoDB" id="21416at2759"/>
<keyword evidence="6" id="KW-1185">Reference proteome</keyword>
<dbReference type="OMA" id="WASEDKS"/>
<dbReference type="PANTHER" id="PTHR24189">
    <property type="entry name" value="MYOTROPHIN"/>
    <property type="match status" value="1"/>
</dbReference>
<dbReference type="eggNOG" id="ENOG502SQRB">
    <property type="taxonomic scope" value="Eukaryota"/>
</dbReference>
<evidence type="ECO:0000256" key="2">
    <source>
        <dbReference type="ARBA" id="ARBA00023043"/>
    </source>
</evidence>
<dbReference type="InterPro" id="IPR050745">
    <property type="entry name" value="Multifunctional_regulatory"/>
</dbReference>
<dbReference type="STRING" id="554155.C5FNW2"/>
<evidence type="ECO:0000256" key="1">
    <source>
        <dbReference type="ARBA" id="ARBA00022737"/>
    </source>
</evidence>
<dbReference type="RefSeq" id="XP_002846897.1">
    <property type="nucleotide sequence ID" value="XM_002846851.1"/>
</dbReference>
<dbReference type="InterPro" id="IPR036770">
    <property type="entry name" value="Ankyrin_rpt-contain_sf"/>
</dbReference>
<evidence type="ECO:0000256" key="4">
    <source>
        <dbReference type="SAM" id="MobiDB-lite"/>
    </source>
</evidence>
<dbReference type="InterPro" id="IPR002110">
    <property type="entry name" value="Ankyrin_rpt"/>
</dbReference>
<dbReference type="GeneID" id="9230012"/>
<name>C5FNW2_ARTOC</name>
<sequence>MSGRVVFDSDSDSGSEVLEPLGDSEWEDVDDVVAKWGQPLVHFVRSPRKVARFQSEVMRWMCVSGEAVMAAAEVGQRRTLYFLFFNGATPNMRAAGAPPPDADVAPGWATRDADIAFVTFYHEDEALHVKGYPLQAAAHSRELGYRQDKQVKVMRYLLKAGADPFALFRAPLGVADSSATLARRLTSIRHPQCSPFHSRGWRAGFTILEEKIKLDIEHRDPQGRTLLHSACRSELGADALLNDAWHYIPGKYSSYDVQPSLFHALRLRNADMLAVDSRGQHIVHHLFDGGTSDDAINYTLTHLPQLANQPDHHGIFPLHAALQNLRSSQGRRAEYYAKHIEQLFAAGADPHARDGRGNTALHYLAASPFGGSYNYKAGRLLFRRFLELGVDVNARNNAGRSAIEVFLDDEYSGRSRVDELPPTRSFHGTSKIHLYAFLDLQDLFAETNVDWTQRSANGQTLLHLVALQATTLAVEHAEYLLKKGVDASVKDEDGKTAADVAEQYGRDKMLNLLRLSSML</sequence>
<evidence type="ECO:0000313" key="6">
    <source>
        <dbReference type="Proteomes" id="UP000002035"/>
    </source>
</evidence>
<dbReference type="SMART" id="SM00248">
    <property type="entry name" value="ANK"/>
    <property type="match status" value="5"/>
</dbReference>
<organism evidence="5 6">
    <name type="scientific">Arthroderma otae (strain ATCC MYA-4605 / CBS 113480)</name>
    <name type="common">Microsporum canis</name>
    <dbReference type="NCBI Taxonomy" id="554155"/>
    <lineage>
        <taxon>Eukaryota</taxon>
        <taxon>Fungi</taxon>
        <taxon>Dikarya</taxon>
        <taxon>Ascomycota</taxon>
        <taxon>Pezizomycotina</taxon>
        <taxon>Eurotiomycetes</taxon>
        <taxon>Eurotiomycetidae</taxon>
        <taxon>Onygenales</taxon>
        <taxon>Arthrodermataceae</taxon>
        <taxon>Microsporum</taxon>
    </lineage>
</organism>
<dbReference type="Gene3D" id="1.25.40.20">
    <property type="entry name" value="Ankyrin repeat-containing domain"/>
    <property type="match status" value="3"/>
</dbReference>
<evidence type="ECO:0000313" key="5">
    <source>
        <dbReference type="EMBL" id="EEQ31815.1"/>
    </source>
</evidence>
<dbReference type="PANTHER" id="PTHR24189:SF50">
    <property type="entry name" value="ANKYRIN REPEAT AND SOCS BOX PROTEIN 2"/>
    <property type="match status" value="1"/>
</dbReference>
<keyword evidence="1" id="KW-0677">Repeat</keyword>
<dbReference type="PROSITE" id="PS50088">
    <property type="entry name" value="ANK_REPEAT"/>
    <property type="match status" value="1"/>
</dbReference>
<dbReference type="Proteomes" id="UP000002035">
    <property type="component" value="Unassembled WGS sequence"/>
</dbReference>
<gene>
    <name evidence="5" type="ORF">MCYG_04634</name>
</gene>
<evidence type="ECO:0000256" key="3">
    <source>
        <dbReference type="PROSITE-ProRule" id="PRU00023"/>
    </source>
</evidence>
<dbReference type="HOGENOM" id="CLU_036728_0_0_1"/>
<keyword evidence="2 3" id="KW-0040">ANK repeat</keyword>
<feature type="repeat" description="ANK" evidence="3">
    <location>
        <begin position="457"/>
        <end position="492"/>
    </location>
</feature>
<dbReference type="SUPFAM" id="SSF48403">
    <property type="entry name" value="Ankyrin repeat"/>
    <property type="match status" value="1"/>
</dbReference>
<feature type="region of interest" description="Disordered" evidence="4">
    <location>
        <begin position="1"/>
        <end position="21"/>
    </location>
</feature>
<dbReference type="VEuPathDB" id="FungiDB:MCYG_04634"/>
<dbReference type="AlphaFoldDB" id="C5FNW2"/>
<proteinExistence type="predicted"/>
<protein>
    <submittedName>
        <fullName evidence="5">Uncharacterized protein</fullName>
    </submittedName>
</protein>
<reference evidence="6" key="1">
    <citation type="journal article" date="2012" name="MBio">
        <title>Comparative genome analysis of Trichophyton rubrum and related dermatophytes reveals candidate genes involved in infection.</title>
        <authorList>
            <person name="Martinez D.A."/>
            <person name="Oliver B.G."/>
            <person name="Graeser Y."/>
            <person name="Goldberg J.M."/>
            <person name="Li W."/>
            <person name="Martinez-Rossi N.M."/>
            <person name="Monod M."/>
            <person name="Shelest E."/>
            <person name="Barton R.C."/>
            <person name="Birch E."/>
            <person name="Brakhage A.A."/>
            <person name="Chen Z."/>
            <person name="Gurr S.J."/>
            <person name="Heiman D."/>
            <person name="Heitman J."/>
            <person name="Kosti I."/>
            <person name="Rossi A."/>
            <person name="Saif S."/>
            <person name="Samalova M."/>
            <person name="Saunders C.W."/>
            <person name="Shea T."/>
            <person name="Summerbell R.C."/>
            <person name="Xu J."/>
            <person name="Young S."/>
            <person name="Zeng Q."/>
            <person name="Birren B.W."/>
            <person name="Cuomo C.A."/>
            <person name="White T.C."/>
        </authorList>
    </citation>
    <scope>NUCLEOTIDE SEQUENCE [LARGE SCALE GENOMIC DNA]</scope>
    <source>
        <strain evidence="6">ATCC MYA-4605 / CBS 113480</strain>
    </source>
</reference>